<dbReference type="AlphaFoldDB" id="A0A4Z0BES2"/>
<accession>A0A4Z0BES2</accession>
<reference evidence="2 3" key="1">
    <citation type="submission" date="2019-03" db="EMBL/GenBank/DDBJ databases">
        <title>Ramlibacter rhizophilus CCTCC AB2015357, whole genome shotgun sequence.</title>
        <authorList>
            <person name="Zhang X."/>
            <person name="Feng G."/>
            <person name="Zhu H."/>
        </authorList>
    </citation>
    <scope>NUCLEOTIDE SEQUENCE [LARGE SCALE GENOMIC DNA]</scope>
    <source>
        <strain evidence="2 3">CCTCC AB2015357</strain>
    </source>
</reference>
<dbReference type="GO" id="GO:0015627">
    <property type="term" value="C:type II protein secretion system complex"/>
    <property type="evidence" value="ECO:0007669"/>
    <property type="project" value="InterPro"/>
</dbReference>
<evidence type="ECO:0000259" key="1">
    <source>
        <dbReference type="Pfam" id="PF05134"/>
    </source>
</evidence>
<dbReference type="InterPro" id="IPR007812">
    <property type="entry name" value="T2SS_protein-GspL"/>
</dbReference>
<evidence type="ECO:0000313" key="3">
    <source>
        <dbReference type="Proteomes" id="UP000297564"/>
    </source>
</evidence>
<dbReference type="SUPFAM" id="SSF53067">
    <property type="entry name" value="Actin-like ATPase domain"/>
    <property type="match status" value="1"/>
</dbReference>
<dbReference type="RefSeq" id="WP_135286477.1">
    <property type="nucleotide sequence ID" value="NZ_SMLL01000007.1"/>
</dbReference>
<gene>
    <name evidence="2" type="ORF">EZ242_17425</name>
</gene>
<name>A0A4Z0BES2_9BURK</name>
<sequence>MSSLYVLLPLETASADTEFDYVLSTDGLTPGAHASSSAPRLPATTGAGAQTVAVAPAEALSWHQVELPKGIGPQSSRLRSVLEGLLEDQLLDEPESLHFAIEPQARAGQPVWVAVCQRAWLRAALQTLEAAGRPISRVVPEVAPAQPGALHASGEPEQARLLASGPGGVTVMPLAAGVAALLPGLDDQTPCFAEPAVASLAESALQRPVVLQTAPQRWLQAAQSRWDLAQFEFASSGRTRALKKVGTLTGEFLHARQWRAARWGAALLVLANVVGVNAWALRERAALAAKQDAVRSTLTTTFPQVRLVVNPTVQMEREVAALRQATGGRFEGDLESLLTALARVAGDRSISGLEFTGSELRVRGLGWSPAQLQAAQPELKRQGIAARMQGELLVLSPEASS</sequence>
<dbReference type="Proteomes" id="UP000297564">
    <property type="component" value="Unassembled WGS sequence"/>
</dbReference>
<organism evidence="2 3">
    <name type="scientific">Ramlibacter rhizophilus</name>
    <dbReference type="NCBI Taxonomy" id="1781167"/>
    <lineage>
        <taxon>Bacteria</taxon>
        <taxon>Pseudomonadati</taxon>
        <taxon>Pseudomonadota</taxon>
        <taxon>Betaproteobacteria</taxon>
        <taxon>Burkholderiales</taxon>
        <taxon>Comamonadaceae</taxon>
        <taxon>Ramlibacter</taxon>
    </lineage>
</organism>
<proteinExistence type="predicted"/>
<dbReference type="OrthoDB" id="8557903at2"/>
<dbReference type="CDD" id="cd24017">
    <property type="entry name" value="ASKHA_T2SSL_N"/>
    <property type="match status" value="1"/>
</dbReference>
<dbReference type="InterPro" id="IPR043129">
    <property type="entry name" value="ATPase_NBD"/>
</dbReference>
<comment type="caution">
    <text evidence="2">The sequence shown here is derived from an EMBL/GenBank/DDBJ whole genome shotgun (WGS) entry which is preliminary data.</text>
</comment>
<dbReference type="NCBIfam" id="TIGR01709">
    <property type="entry name" value="typeII_sec_gspL"/>
    <property type="match status" value="1"/>
</dbReference>
<dbReference type="PIRSF" id="PIRSF015761">
    <property type="entry name" value="Protein_L"/>
    <property type="match status" value="1"/>
</dbReference>
<dbReference type="Pfam" id="PF05134">
    <property type="entry name" value="T2SSL"/>
    <property type="match status" value="1"/>
</dbReference>
<dbReference type="EMBL" id="SMLL01000007">
    <property type="protein sequence ID" value="TFY97310.1"/>
    <property type="molecule type" value="Genomic_DNA"/>
</dbReference>
<dbReference type="GO" id="GO:0015628">
    <property type="term" value="P:protein secretion by the type II secretion system"/>
    <property type="evidence" value="ECO:0007669"/>
    <property type="project" value="InterPro"/>
</dbReference>
<protein>
    <submittedName>
        <fullName evidence="2">General secretion pathway protein GspL</fullName>
    </submittedName>
</protein>
<dbReference type="Gene3D" id="3.30.420.380">
    <property type="match status" value="1"/>
</dbReference>
<dbReference type="GO" id="GO:0009276">
    <property type="term" value="C:Gram-negative-bacterium-type cell wall"/>
    <property type="evidence" value="ECO:0007669"/>
    <property type="project" value="InterPro"/>
</dbReference>
<evidence type="ECO:0000313" key="2">
    <source>
        <dbReference type="EMBL" id="TFY97310.1"/>
    </source>
</evidence>
<keyword evidence="3" id="KW-1185">Reference proteome</keyword>
<dbReference type="InterPro" id="IPR024230">
    <property type="entry name" value="GspL_cyto_dom"/>
</dbReference>
<feature type="domain" description="GspL cytoplasmic actin-ATPase-like" evidence="1">
    <location>
        <begin position="51"/>
        <end position="142"/>
    </location>
</feature>